<reference evidence="5" key="1">
    <citation type="submission" date="2018-06" db="EMBL/GenBank/DDBJ databases">
        <authorList>
            <person name="Zhirakovskaya E."/>
        </authorList>
    </citation>
    <scope>NUCLEOTIDE SEQUENCE</scope>
</reference>
<dbReference type="InterPro" id="IPR039424">
    <property type="entry name" value="SBP_5"/>
</dbReference>
<dbReference type="InterPro" id="IPR023765">
    <property type="entry name" value="SBP_5_CS"/>
</dbReference>
<keyword evidence="2" id="KW-0813">Transport</keyword>
<dbReference type="PIRSF" id="PIRSF002741">
    <property type="entry name" value="MppA"/>
    <property type="match status" value="1"/>
</dbReference>
<dbReference type="GO" id="GO:0042597">
    <property type="term" value="C:periplasmic space"/>
    <property type="evidence" value="ECO:0007669"/>
    <property type="project" value="UniProtKB-ARBA"/>
</dbReference>
<evidence type="ECO:0000259" key="4">
    <source>
        <dbReference type="Pfam" id="PF00496"/>
    </source>
</evidence>
<sequence>MHRTRLLKTVLISIAAGLLWLTVASAAETSGGGPSYGDALVVGSIGEPSILIPMLAGDSASHEVAGLIFNGLVKYDTDLTIIGDLAMSWKISDDGLTITFYLRKGVKWADGVEFTADDVMFGYKTIIDEKTPTAYKEDFLQVRKAEVLDRYTFRVTYEKPFAPALSTWGNLPVLPRHLLEGKDITKTAFGRNPVGLGPFKLQRWDSGQKLVLAANKDYFEGRPYLDYYIYRVIPDQATMFLELRAGGVDLMDLTPIQYSKQTNTPFYKKNFQKFRYPVFAYTYLGFNLKSPLFRDINVRRAIAYAIDKEEIIDVVLFGLGSVATGPYVPGTWPYNPNVRRYEYNPAKAKAILRKAGWEDTDGDGILDKNGIPFEFTILTNMGNSLRERTATIIQWRLKQIGIKVNIRILEWSTFINEFIDKRSFEAVILGWSIGLDPDQYDIWHSSKTGEKEFNFVSYKNKEVDRLLEEGRRTFDIEKRKRAYYRIQEILADEVPYIFLYVPDALPIVHKRFKGIKPSPIGITYNLPKWYVPKRLQRYRLIP</sequence>
<protein>
    <submittedName>
        <fullName evidence="5">Oligopeptide ABC transporter, periplasmic oligopeptide-binding protein OppA (TC 3.A.1.5.1)</fullName>
    </submittedName>
</protein>
<dbReference type="GO" id="GO:1904680">
    <property type="term" value="F:peptide transmembrane transporter activity"/>
    <property type="evidence" value="ECO:0007669"/>
    <property type="project" value="TreeGrafter"/>
</dbReference>
<dbReference type="GO" id="GO:0015833">
    <property type="term" value="P:peptide transport"/>
    <property type="evidence" value="ECO:0007669"/>
    <property type="project" value="TreeGrafter"/>
</dbReference>
<evidence type="ECO:0000313" key="5">
    <source>
        <dbReference type="EMBL" id="VAX33933.1"/>
    </source>
</evidence>
<evidence type="ECO:0000256" key="1">
    <source>
        <dbReference type="ARBA" id="ARBA00005695"/>
    </source>
</evidence>
<evidence type="ECO:0000256" key="2">
    <source>
        <dbReference type="ARBA" id="ARBA00022448"/>
    </source>
</evidence>
<dbReference type="InterPro" id="IPR030678">
    <property type="entry name" value="Peptide/Ni-bd"/>
</dbReference>
<gene>
    <name evidence="5" type="ORF">MNBD_NITROSPIRAE03-490</name>
</gene>
<keyword evidence="3" id="KW-0732">Signal</keyword>
<dbReference type="Gene3D" id="3.40.190.10">
    <property type="entry name" value="Periplasmic binding protein-like II"/>
    <property type="match status" value="1"/>
</dbReference>
<dbReference type="InterPro" id="IPR000914">
    <property type="entry name" value="SBP_5_dom"/>
</dbReference>
<dbReference type="EMBL" id="UOGI01000223">
    <property type="protein sequence ID" value="VAX33933.1"/>
    <property type="molecule type" value="Genomic_DNA"/>
</dbReference>
<proteinExistence type="inferred from homology"/>
<organism evidence="5">
    <name type="scientific">hydrothermal vent metagenome</name>
    <dbReference type="NCBI Taxonomy" id="652676"/>
    <lineage>
        <taxon>unclassified sequences</taxon>
        <taxon>metagenomes</taxon>
        <taxon>ecological metagenomes</taxon>
    </lineage>
</organism>
<feature type="domain" description="Solute-binding protein family 5" evidence="4">
    <location>
        <begin position="81"/>
        <end position="449"/>
    </location>
</feature>
<dbReference type="Pfam" id="PF00496">
    <property type="entry name" value="SBP_bac_5"/>
    <property type="match status" value="1"/>
</dbReference>
<accession>A0A3B1DAR7</accession>
<dbReference type="PROSITE" id="PS01040">
    <property type="entry name" value="SBP_BACTERIAL_5"/>
    <property type="match status" value="1"/>
</dbReference>
<dbReference type="FunFam" id="3.90.76.10:FF:000004">
    <property type="entry name" value="Peptide ABC transporter substrate-binding protein"/>
    <property type="match status" value="1"/>
</dbReference>
<dbReference type="GO" id="GO:0043190">
    <property type="term" value="C:ATP-binding cassette (ABC) transporter complex"/>
    <property type="evidence" value="ECO:0007669"/>
    <property type="project" value="InterPro"/>
</dbReference>
<evidence type="ECO:0000256" key="3">
    <source>
        <dbReference type="ARBA" id="ARBA00022729"/>
    </source>
</evidence>
<dbReference type="PANTHER" id="PTHR30290:SF38">
    <property type="entry name" value="D,D-DIPEPTIDE-BINDING PERIPLASMIC PROTEIN DDPA-RELATED"/>
    <property type="match status" value="1"/>
</dbReference>
<dbReference type="FunFam" id="3.10.105.10:FF:000006">
    <property type="entry name" value="Peptide ABC transporter substrate-binding protein"/>
    <property type="match status" value="1"/>
</dbReference>
<dbReference type="SUPFAM" id="SSF53850">
    <property type="entry name" value="Periplasmic binding protein-like II"/>
    <property type="match status" value="1"/>
</dbReference>
<dbReference type="Gene3D" id="3.90.76.10">
    <property type="entry name" value="Dipeptide-binding Protein, Domain 1"/>
    <property type="match status" value="1"/>
</dbReference>
<comment type="similarity">
    <text evidence="1">Belongs to the bacterial solute-binding protein 5 family.</text>
</comment>
<dbReference type="AlphaFoldDB" id="A0A3B1DAR7"/>
<dbReference type="CDD" id="cd08514">
    <property type="entry name" value="PBP2_AppA_like"/>
    <property type="match status" value="1"/>
</dbReference>
<dbReference type="PANTHER" id="PTHR30290">
    <property type="entry name" value="PERIPLASMIC BINDING COMPONENT OF ABC TRANSPORTER"/>
    <property type="match status" value="1"/>
</dbReference>
<name>A0A3B1DAR7_9ZZZZ</name>
<dbReference type="Gene3D" id="3.10.105.10">
    <property type="entry name" value="Dipeptide-binding Protein, Domain 3"/>
    <property type="match status" value="1"/>
</dbReference>